<dbReference type="AlphaFoldDB" id="A0A8J3ZTK3"/>
<evidence type="ECO:0000256" key="5">
    <source>
        <dbReference type="ARBA" id="ARBA00023136"/>
    </source>
</evidence>
<evidence type="ECO:0000256" key="4">
    <source>
        <dbReference type="ARBA" id="ARBA00022989"/>
    </source>
</evidence>
<comment type="caution">
    <text evidence="8">The sequence shown here is derived from an EMBL/GenBank/DDBJ whole genome shotgun (WGS) entry which is preliminary data.</text>
</comment>
<feature type="domain" description="Polysaccharide chain length determinant N-terminal" evidence="7">
    <location>
        <begin position="4"/>
        <end position="60"/>
    </location>
</feature>
<name>A0A8J3ZTK3_9ACTN</name>
<keyword evidence="2" id="KW-1003">Cell membrane</keyword>
<comment type="subcellular location">
    <subcellularLocation>
        <location evidence="1">Cell membrane</location>
        <topology evidence="1">Multi-pass membrane protein</topology>
    </subcellularLocation>
</comment>
<evidence type="ECO:0000256" key="2">
    <source>
        <dbReference type="ARBA" id="ARBA00022475"/>
    </source>
</evidence>
<proteinExistence type="predicted"/>
<keyword evidence="4 6" id="KW-1133">Transmembrane helix</keyword>
<dbReference type="GO" id="GO:0005886">
    <property type="term" value="C:plasma membrane"/>
    <property type="evidence" value="ECO:0007669"/>
    <property type="project" value="UniProtKB-SubCell"/>
</dbReference>
<dbReference type="EMBL" id="BOPH01000037">
    <property type="protein sequence ID" value="GIJ68145.1"/>
    <property type="molecule type" value="Genomic_DNA"/>
</dbReference>
<feature type="transmembrane region" description="Helical" evidence="6">
    <location>
        <begin position="161"/>
        <end position="180"/>
    </location>
</feature>
<keyword evidence="9" id="KW-1185">Reference proteome</keyword>
<evidence type="ECO:0000313" key="8">
    <source>
        <dbReference type="EMBL" id="GIJ68145.1"/>
    </source>
</evidence>
<evidence type="ECO:0000259" key="7">
    <source>
        <dbReference type="Pfam" id="PF02706"/>
    </source>
</evidence>
<sequence>MTAQILRRLTHRFGLLLVLTVLGGTAGAVYSATKTPTYRATAYVVVTADAGEPFAAVNFAQAYGRVVTTGPAAENATKTIGPGAAADLARVTASTSPDAPVIEITAAGPDAGRVQVVANAVAQGLIDFAATRKAETRVGVSMLAQAAKPARPSSPKPPLELAVGAAAGLLLAGLAALAGVGRSALTRRRDPGPADGDPVAGSAATQHIVASAAVPLPRQLAPPKPTLSMVIPPPVSARVTATAPVAKESPVEGPAEVIEGQLDESRIVGRAVVIYREES</sequence>
<evidence type="ECO:0000256" key="3">
    <source>
        <dbReference type="ARBA" id="ARBA00022692"/>
    </source>
</evidence>
<dbReference type="Proteomes" id="UP000635606">
    <property type="component" value="Unassembled WGS sequence"/>
</dbReference>
<protein>
    <recommendedName>
        <fullName evidence="7">Polysaccharide chain length determinant N-terminal domain-containing protein</fullName>
    </recommendedName>
</protein>
<dbReference type="RefSeq" id="WP_203928091.1">
    <property type="nucleotide sequence ID" value="NZ_BOPH01000037.1"/>
</dbReference>
<keyword evidence="5 6" id="KW-0472">Membrane</keyword>
<keyword evidence="3 6" id="KW-0812">Transmembrane</keyword>
<gene>
    <name evidence="8" type="ORF">Voc01_030620</name>
</gene>
<dbReference type="Pfam" id="PF02706">
    <property type="entry name" value="Wzz"/>
    <property type="match status" value="1"/>
</dbReference>
<dbReference type="InterPro" id="IPR003856">
    <property type="entry name" value="LPS_length_determ_N"/>
</dbReference>
<evidence type="ECO:0000256" key="6">
    <source>
        <dbReference type="SAM" id="Phobius"/>
    </source>
</evidence>
<evidence type="ECO:0000256" key="1">
    <source>
        <dbReference type="ARBA" id="ARBA00004651"/>
    </source>
</evidence>
<organism evidence="8 9">
    <name type="scientific">Virgisporangium ochraceum</name>
    <dbReference type="NCBI Taxonomy" id="65505"/>
    <lineage>
        <taxon>Bacteria</taxon>
        <taxon>Bacillati</taxon>
        <taxon>Actinomycetota</taxon>
        <taxon>Actinomycetes</taxon>
        <taxon>Micromonosporales</taxon>
        <taxon>Micromonosporaceae</taxon>
        <taxon>Virgisporangium</taxon>
    </lineage>
</organism>
<accession>A0A8J3ZTK3</accession>
<evidence type="ECO:0000313" key="9">
    <source>
        <dbReference type="Proteomes" id="UP000635606"/>
    </source>
</evidence>
<reference evidence="8" key="1">
    <citation type="submission" date="2021-01" db="EMBL/GenBank/DDBJ databases">
        <title>Whole genome shotgun sequence of Virgisporangium ochraceum NBRC 16418.</title>
        <authorList>
            <person name="Komaki H."/>
            <person name="Tamura T."/>
        </authorList>
    </citation>
    <scope>NUCLEOTIDE SEQUENCE</scope>
    <source>
        <strain evidence="8">NBRC 16418</strain>
    </source>
</reference>